<evidence type="ECO:0000313" key="3">
    <source>
        <dbReference type="EMBL" id="ESO06936.1"/>
    </source>
</evidence>
<sequence length="1223" mass="136341">MDMIVIHVFQLRNAVETEKKKVTNTHLEYLKPQWQKEHQEKIIKLEENLKTNLIEIGQSHRNADEKINEKIDEKKKLKDFENQKLAIKRHKIAIGALNTLNVDRSNKANQQILDRWNALDAEKSRSKKVISQPKKRPPRPVNILNLEGISEIDSLPRVFRHDRGNVTTDELVASRTEEQEDSGVVQGAGPYIESHNEENDDACNVALDSTEKSKIIEAIGREKFIRVDANNVDEFKDSGFRTLEKIDEEYGENDEGNDGGEDTFVDGTIPTAEVDIDDDKIEFVAEKLADMQQNAGTKIDANFVVPTQETLSRGVDSAANKNVVKKVDASSSTTATTQTNKKCATKQTDQQTTPIVKCTISPQHLNKLHDKIAQQREIWLLQSSTTSKPTTTTTATHSAKFLQQQNSEQQKQDQNDETLEAITPDKRPTPLMDTLSSSALSSNNSYIPSFRKLPNGGASYSSSFDSMLDPNDASISQRAPSSSMDSTLSSLSSTLASVTSTDDSMNGTLQIERQKLELLKLLMEIEEQKRFLESQVNIEIDEDTSKVDQNFVSLVEATQPITDEILYNGQPIKKEQFHQPTNHLMLPMFNPDSTTSLSAFLQDTSSSDQSHHSKMNQQQQLPPSPTTNQQHDSLPFSSFETSTQYLDLPDTTKAESSDVVNNNDDSSIPIVLNSFSKSGSTIYLDLPLADSPKDHVDNKKINAMKTLEDNITITSSLDSFMKHEASFIMNTDNSSNETSLSTSKLNTVQYNNQLNVNDHSEKQPCTQQIVTSSDKDDIVEKNNWQKLNLKNISDEERHSNIISNDKDNNATAVDSNHNNNKATSSSENSDNVINDLSTLSQDSLSRDITERMNKMLENMRKDCQEYECNKAVAQVTSTTQSNNCNSQLIATQLNVMSSDNDNGNIKNIKSFSTIEDAYCSYLDPSFLSLDFQNPEAESSRITSREESSSNSTKPSELLRQRVKELLNIHSEIPLPFDSTRASNVPVTEQIGSKCAYDSSDSSQNINNNSNSKSSGSERNYNNYNNNDVSSSNNFDLSKSGPQSTIQSMLPNWADILKPYKNSKENNEENKDEPYTRKNKKTRKFRVDQLNSNSSSLSSSLSISDILNNQGEVTGILEEPDISLVSTSSTSSSVSFFVRVLNNQEKSDNAAPEASISLLSFEKHELSALERSGSSFLSSNSTVQEPPTAASHAVSKEDLENLKRTINSWKTSRTKTNPGNGFHL</sequence>
<organism evidence="4 5">
    <name type="scientific">Helobdella robusta</name>
    <name type="common">Californian leech</name>
    <dbReference type="NCBI Taxonomy" id="6412"/>
    <lineage>
        <taxon>Eukaryota</taxon>
        <taxon>Metazoa</taxon>
        <taxon>Spiralia</taxon>
        <taxon>Lophotrochozoa</taxon>
        <taxon>Annelida</taxon>
        <taxon>Clitellata</taxon>
        <taxon>Hirudinea</taxon>
        <taxon>Rhynchobdellida</taxon>
        <taxon>Glossiphoniidae</taxon>
        <taxon>Helobdella</taxon>
    </lineage>
</organism>
<feature type="compositionally biased region" description="Low complexity" evidence="2">
    <location>
        <begin position="330"/>
        <end position="348"/>
    </location>
</feature>
<dbReference type="CTD" id="20203431"/>
<reference evidence="4" key="3">
    <citation type="submission" date="2015-06" db="UniProtKB">
        <authorList>
            <consortium name="EnsemblMetazoa"/>
        </authorList>
    </citation>
    <scope>IDENTIFICATION</scope>
</reference>
<dbReference type="HOGENOM" id="CLU_268455_0_0_1"/>
<gene>
    <name evidence="4" type="primary">20203431</name>
    <name evidence="3" type="ORF">HELRODRAFT_170972</name>
</gene>
<feature type="region of interest" description="Disordered" evidence="2">
    <location>
        <begin position="1204"/>
        <end position="1223"/>
    </location>
</feature>
<feature type="compositionally biased region" description="Basic and acidic residues" evidence="2">
    <location>
        <begin position="799"/>
        <end position="808"/>
    </location>
</feature>
<dbReference type="EnsemblMetazoa" id="HelroT170972">
    <property type="protein sequence ID" value="HelroP170972"/>
    <property type="gene ID" value="HelroG170972"/>
</dbReference>
<name>T1F3N2_HELRO</name>
<feature type="region of interest" description="Disordered" evidence="2">
    <location>
        <begin position="994"/>
        <end position="1043"/>
    </location>
</feature>
<protein>
    <submittedName>
        <fullName evidence="3 4">Uncharacterized protein</fullName>
    </submittedName>
</protein>
<evidence type="ECO:0000313" key="4">
    <source>
        <dbReference type="EnsemblMetazoa" id="HelroP170972"/>
    </source>
</evidence>
<keyword evidence="5" id="KW-1185">Reference proteome</keyword>
<feature type="compositionally biased region" description="Polar residues" evidence="2">
    <location>
        <begin position="615"/>
        <end position="635"/>
    </location>
</feature>
<evidence type="ECO:0000256" key="1">
    <source>
        <dbReference type="SAM" id="Coils"/>
    </source>
</evidence>
<feature type="compositionally biased region" description="Polar residues" evidence="2">
    <location>
        <begin position="1034"/>
        <end position="1043"/>
    </location>
</feature>
<dbReference type="KEGG" id="hro:HELRODRAFT_170972"/>
<dbReference type="EMBL" id="AMQM01003724">
    <property type="status" value="NOT_ANNOTATED_CDS"/>
    <property type="molecule type" value="Genomic_DNA"/>
</dbReference>
<reference evidence="3 5" key="2">
    <citation type="journal article" date="2013" name="Nature">
        <title>Insights into bilaterian evolution from three spiralian genomes.</title>
        <authorList>
            <person name="Simakov O."/>
            <person name="Marletaz F."/>
            <person name="Cho S.J."/>
            <person name="Edsinger-Gonzales E."/>
            <person name="Havlak P."/>
            <person name="Hellsten U."/>
            <person name="Kuo D.H."/>
            <person name="Larsson T."/>
            <person name="Lv J."/>
            <person name="Arendt D."/>
            <person name="Savage R."/>
            <person name="Osoegawa K."/>
            <person name="de Jong P."/>
            <person name="Grimwood J."/>
            <person name="Chapman J.A."/>
            <person name="Shapiro H."/>
            <person name="Aerts A."/>
            <person name="Otillar R.P."/>
            <person name="Terry A.Y."/>
            <person name="Boore J.L."/>
            <person name="Grigoriev I.V."/>
            <person name="Lindberg D.R."/>
            <person name="Seaver E.C."/>
            <person name="Weisblat D.A."/>
            <person name="Putnam N.H."/>
            <person name="Rokhsar D.S."/>
        </authorList>
    </citation>
    <scope>NUCLEOTIDE SEQUENCE</scope>
</reference>
<feature type="compositionally biased region" description="Low complexity" evidence="2">
    <location>
        <begin position="998"/>
        <end position="1033"/>
    </location>
</feature>
<feature type="compositionally biased region" description="Polar residues" evidence="2">
    <location>
        <begin position="809"/>
        <end position="833"/>
    </location>
</feature>
<dbReference type="RefSeq" id="XP_009015032.1">
    <property type="nucleotide sequence ID" value="XM_009016784.1"/>
</dbReference>
<feature type="region of interest" description="Disordered" evidence="2">
    <location>
        <begin position="937"/>
        <end position="956"/>
    </location>
</feature>
<feature type="region of interest" description="Disordered" evidence="2">
    <location>
        <begin position="420"/>
        <end position="440"/>
    </location>
</feature>
<accession>T1F3N2</accession>
<dbReference type="InParanoid" id="T1F3N2"/>
<dbReference type="Proteomes" id="UP000015101">
    <property type="component" value="Unassembled WGS sequence"/>
</dbReference>
<feature type="coiled-coil region" evidence="1">
    <location>
        <begin position="509"/>
        <end position="542"/>
    </location>
</feature>
<feature type="compositionally biased region" description="Polar residues" evidence="2">
    <location>
        <begin position="1173"/>
        <end position="1184"/>
    </location>
</feature>
<feature type="region of interest" description="Disordered" evidence="2">
    <location>
        <begin position="1059"/>
        <end position="1081"/>
    </location>
</feature>
<feature type="compositionally biased region" description="Basic and acidic residues" evidence="2">
    <location>
        <begin position="1061"/>
        <end position="1075"/>
    </location>
</feature>
<feature type="region of interest" description="Disordered" evidence="2">
    <location>
        <begin position="330"/>
        <end position="351"/>
    </location>
</feature>
<feature type="region of interest" description="Disordered" evidence="2">
    <location>
        <begin position="799"/>
        <end position="833"/>
    </location>
</feature>
<dbReference type="EMBL" id="KB096275">
    <property type="protein sequence ID" value="ESO06936.1"/>
    <property type="molecule type" value="Genomic_DNA"/>
</dbReference>
<feature type="coiled-coil region" evidence="1">
    <location>
        <begin position="849"/>
        <end position="876"/>
    </location>
</feature>
<feature type="region of interest" description="Disordered" evidence="2">
    <location>
        <begin position="1173"/>
        <end position="1196"/>
    </location>
</feature>
<keyword evidence="1" id="KW-0175">Coiled coil</keyword>
<reference evidence="5" key="1">
    <citation type="submission" date="2012-12" db="EMBL/GenBank/DDBJ databases">
        <authorList>
            <person name="Hellsten U."/>
            <person name="Grimwood J."/>
            <person name="Chapman J.A."/>
            <person name="Shapiro H."/>
            <person name="Aerts A."/>
            <person name="Otillar R.P."/>
            <person name="Terry A.Y."/>
            <person name="Boore J.L."/>
            <person name="Simakov O."/>
            <person name="Marletaz F."/>
            <person name="Cho S.-J."/>
            <person name="Edsinger-Gonzales E."/>
            <person name="Havlak P."/>
            <person name="Kuo D.-H."/>
            <person name="Larsson T."/>
            <person name="Lv J."/>
            <person name="Arendt D."/>
            <person name="Savage R."/>
            <person name="Osoegawa K."/>
            <person name="de Jong P."/>
            <person name="Lindberg D.R."/>
            <person name="Seaver E.C."/>
            <person name="Weisblat D.A."/>
            <person name="Putnam N.H."/>
            <person name="Grigoriev I.V."/>
            <person name="Rokhsar D.S."/>
        </authorList>
    </citation>
    <scope>NUCLEOTIDE SEQUENCE</scope>
</reference>
<feature type="region of interest" description="Disordered" evidence="2">
    <location>
        <begin position="602"/>
        <end position="635"/>
    </location>
</feature>
<dbReference type="AlphaFoldDB" id="T1F3N2"/>
<evidence type="ECO:0000256" key="2">
    <source>
        <dbReference type="SAM" id="MobiDB-lite"/>
    </source>
</evidence>
<dbReference type="GeneID" id="20203431"/>
<proteinExistence type="predicted"/>
<evidence type="ECO:0000313" key="5">
    <source>
        <dbReference type="Proteomes" id="UP000015101"/>
    </source>
</evidence>